<keyword evidence="6" id="KW-0500">Molybdenum</keyword>
<evidence type="ECO:0000256" key="5">
    <source>
        <dbReference type="ARBA" id="ARBA00047317"/>
    </source>
</evidence>
<dbReference type="FunFam" id="2.170.190.11:FF:000001">
    <property type="entry name" value="Molybdopterin molybdenumtransferase"/>
    <property type="match status" value="1"/>
</dbReference>
<dbReference type="Gene3D" id="2.40.340.10">
    <property type="entry name" value="MoeA, C-terminal, domain IV"/>
    <property type="match status" value="1"/>
</dbReference>
<keyword evidence="6" id="KW-0460">Magnesium</keyword>
<dbReference type="Gene3D" id="3.90.105.10">
    <property type="entry name" value="Molybdopterin biosynthesis moea protein, domain 2"/>
    <property type="match status" value="1"/>
</dbReference>
<comment type="catalytic activity">
    <reaction evidence="5">
        <text>adenylyl-molybdopterin + molybdate = Mo-molybdopterin + AMP + H(+)</text>
        <dbReference type="Rhea" id="RHEA:35047"/>
        <dbReference type="ChEBI" id="CHEBI:15378"/>
        <dbReference type="ChEBI" id="CHEBI:36264"/>
        <dbReference type="ChEBI" id="CHEBI:62727"/>
        <dbReference type="ChEBI" id="CHEBI:71302"/>
        <dbReference type="ChEBI" id="CHEBI:456215"/>
        <dbReference type="EC" id="2.10.1.1"/>
    </reaction>
</comment>
<dbReference type="PANTHER" id="PTHR10192">
    <property type="entry name" value="MOLYBDOPTERIN BIOSYNTHESIS PROTEIN"/>
    <property type="match status" value="1"/>
</dbReference>
<keyword evidence="6" id="KW-0479">Metal-binding</keyword>
<dbReference type="CDD" id="cd00887">
    <property type="entry name" value="MoeA"/>
    <property type="match status" value="1"/>
</dbReference>
<dbReference type="SUPFAM" id="SSF63867">
    <property type="entry name" value="MoeA C-terminal domain-like"/>
    <property type="match status" value="1"/>
</dbReference>
<dbReference type="Gene3D" id="3.40.980.10">
    <property type="entry name" value="MoaB/Mog-like domain"/>
    <property type="match status" value="1"/>
</dbReference>
<reference evidence="8" key="1">
    <citation type="journal article" date="2020" name="mSystems">
        <title>Genome- and Community-Level Interaction Insights into Carbon Utilization and Element Cycling Functions of Hydrothermarchaeota in Hydrothermal Sediment.</title>
        <authorList>
            <person name="Zhou Z."/>
            <person name="Liu Y."/>
            <person name="Xu W."/>
            <person name="Pan J."/>
            <person name="Luo Z.H."/>
            <person name="Li M."/>
        </authorList>
    </citation>
    <scope>NUCLEOTIDE SEQUENCE [LARGE SCALE GENOMIC DNA]</scope>
    <source>
        <strain evidence="8">HyVt-456</strain>
    </source>
</reference>
<protein>
    <recommendedName>
        <fullName evidence="6">Molybdopterin molybdenumtransferase</fullName>
        <ecNumber evidence="6">2.10.1.1</ecNumber>
    </recommendedName>
</protein>
<evidence type="ECO:0000256" key="3">
    <source>
        <dbReference type="ARBA" id="ARBA00010763"/>
    </source>
</evidence>
<keyword evidence="4 6" id="KW-0501">Molybdenum cofactor biosynthesis</keyword>
<comment type="pathway">
    <text evidence="2 6">Cofactor biosynthesis; molybdopterin biosynthesis.</text>
</comment>
<evidence type="ECO:0000259" key="7">
    <source>
        <dbReference type="SMART" id="SM00852"/>
    </source>
</evidence>
<keyword evidence="6" id="KW-0808">Transferase</keyword>
<dbReference type="NCBIfam" id="TIGR00177">
    <property type="entry name" value="molyb_syn"/>
    <property type="match status" value="1"/>
</dbReference>
<dbReference type="Proteomes" id="UP000886005">
    <property type="component" value="Unassembled WGS sequence"/>
</dbReference>
<dbReference type="EC" id="2.10.1.1" evidence="6"/>
<name>A0A7V1LMC9_CALAY</name>
<evidence type="ECO:0000256" key="1">
    <source>
        <dbReference type="ARBA" id="ARBA00002901"/>
    </source>
</evidence>
<dbReference type="InterPro" id="IPR036425">
    <property type="entry name" value="MoaB/Mog-like_dom_sf"/>
</dbReference>
<dbReference type="InterPro" id="IPR038987">
    <property type="entry name" value="MoeA-like"/>
</dbReference>
<dbReference type="InterPro" id="IPR036688">
    <property type="entry name" value="MoeA_C_domain_IV_sf"/>
</dbReference>
<dbReference type="EMBL" id="DRLD01000155">
    <property type="protein sequence ID" value="HED10132.1"/>
    <property type="molecule type" value="Genomic_DNA"/>
</dbReference>
<sequence>MITIEQASEILKKNAAHAEAEETDLTEALNHTLAGDIEAPFDLPAFNNSAMDGYAVRWRDIEAAAGGIPVEVVLTGESQAGHPFEGRLQRGQAIRISTGAVVPDSADAVVPVEDCAPADGERVTILQAKKRHQHIRFKGEEFSKGMIVAKKGVRITPAYVALLASIGIDRVKVAARPAVSLCITGSELVDHNNATAFGQVRNSNGPMLDGALNRDGARLLNSHHLGDDPEKIKNALASSALLSDLIISTGGVSVGHHDHVRSAAEAAGFETLFWKIRQRPGKPMFAARRGNCLLIGLPGNPVSAFMGYTHYIKPLLGYMQGQPFKRQTIVARMVGGVINRSERVQLNRVVLEQKEGELLPTARLLSRQGSHMPTTVAHADGYIRIKINQQIEAGEQVAVFLF</sequence>
<dbReference type="GO" id="GO:0046872">
    <property type="term" value="F:metal ion binding"/>
    <property type="evidence" value="ECO:0007669"/>
    <property type="project" value="UniProtKB-UniRule"/>
</dbReference>
<dbReference type="Pfam" id="PF00994">
    <property type="entry name" value="MoCF_biosynth"/>
    <property type="match status" value="1"/>
</dbReference>
<dbReference type="Pfam" id="PF03454">
    <property type="entry name" value="MoeA_C"/>
    <property type="match status" value="1"/>
</dbReference>
<dbReference type="UniPathway" id="UPA00344"/>
<evidence type="ECO:0000313" key="8">
    <source>
        <dbReference type="EMBL" id="HED10132.1"/>
    </source>
</evidence>
<evidence type="ECO:0000256" key="4">
    <source>
        <dbReference type="ARBA" id="ARBA00023150"/>
    </source>
</evidence>
<comment type="cofactor">
    <cofactor evidence="6">
        <name>Mg(2+)</name>
        <dbReference type="ChEBI" id="CHEBI:18420"/>
    </cofactor>
</comment>
<evidence type="ECO:0000256" key="2">
    <source>
        <dbReference type="ARBA" id="ARBA00005046"/>
    </source>
</evidence>
<accession>A0A7V1LMC9</accession>
<dbReference type="GO" id="GO:0006777">
    <property type="term" value="P:Mo-molybdopterin cofactor biosynthetic process"/>
    <property type="evidence" value="ECO:0007669"/>
    <property type="project" value="UniProtKB-UniRule"/>
</dbReference>
<dbReference type="InterPro" id="IPR005110">
    <property type="entry name" value="MoeA_linker/N"/>
</dbReference>
<dbReference type="GO" id="GO:0005829">
    <property type="term" value="C:cytosol"/>
    <property type="evidence" value="ECO:0007669"/>
    <property type="project" value="TreeGrafter"/>
</dbReference>
<dbReference type="AlphaFoldDB" id="A0A7V1LMC9"/>
<dbReference type="Gene3D" id="2.170.190.11">
    <property type="entry name" value="Molybdopterin biosynthesis moea protein, domain 3"/>
    <property type="match status" value="1"/>
</dbReference>
<dbReference type="Pfam" id="PF03453">
    <property type="entry name" value="MoeA_N"/>
    <property type="match status" value="1"/>
</dbReference>
<dbReference type="SUPFAM" id="SSF53218">
    <property type="entry name" value="Molybdenum cofactor biosynthesis proteins"/>
    <property type="match status" value="1"/>
</dbReference>
<dbReference type="GO" id="GO:0061599">
    <property type="term" value="F:molybdopterin molybdotransferase activity"/>
    <property type="evidence" value="ECO:0007669"/>
    <property type="project" value="UniProtKB-UniRule"/>
</dbReference>
<dbReference type="PANTHER" id="PTHR10192:SF5">
    <property type="entry name" value="GEPHYRIN"/>
    <property type="match status" value="1"/>
</dbReference>
<comment type="function">
    <text evidence="1 6">Catalyzes the insertion of molybdate into adenylated molybdopterin with the concomitant release of AMP.</text>
</comment>
<dbReference type="InterPro" id="IPR036135">
    <property type="entry name" value="MoeA_linker/N_sf"/>
</dbReference>
<organism evidence="8">
    <name type="scientific">Caldithrix abyssi</name>
    <dbReference type="NCBI Taxonomy" id="187145"/>
    <lineage>
        <taxon>Bacteria</taxon>
        <taxon>Pseudomonadati</taxon>
        <taxon>Calditrichota</taxon>
        <taxon>Calditrichia</taxon>
        <taxon>Calditrichales</taxon>
        <taxon>Calditrichaceae</taxon>
        <taxon>Caldithrix</taxon>
    </lineage>
</organism>
<feature type="domain" description="MoaB/Mog" evidence="7">
    <location>
        <begin position="180"/>
        <end position="319"/>
    </location>
</feature>
<dbReference type="InterPro" id="IPR001453">
    <property type="entry name" value="MoaB/Mog_dom"/>
</dbReference>
<dbReference type="NCBIfam" id="NF045515">
    <property type="entry name" value="Glp_gephyrin"/>
    <property type="match status" value="1"/>
</dbReference>
<gene>
    <name evidence="8" type="ORF">ENJ10_05560</name>
</gene>
<comment type="similarity">
    <text evidence="3 6">Belongs to the MoeA family.</text>
</comment>
<dbReference type="InterPro" id="IPR005111">
    <property type="entry name" value="MoeA_C_domain_IV"/>
</dbReference>
<dbReference type="SUPFAM" id="SSF63882">
    <property type="entry name" value="MoeA N-terminal region -like"/>
    <property type="match status" value="1"/>
</dbReference>
<evidence type="ECO:0000256" key="6">
    <source>
        <dbReference type="RuleBase" id="RU365090"/>
    </source>
</evidence>
<dbReference type="SMART" id="SM00852">
    <property type="entry name" value="MoCF_biosynth"/>
    <property type="match status" value="1"/>
</dbReference>
<comment type="caution">
    <text evidence="8">The sequence shown here is derived from an EMBL/GenBank/DDBJ whole genome shotgun (WGS) entry which is preliminary data.</text>
</comment>
<proteinExistence type="inferred from homology"/>